<organism evidence="5 6">
    <name type="scientific">Bacillus infantis NRRL B-14911</name>
    <dbReference type="NCBI Taxonomy" id="1367477"/>
    <lineage>
        <taxon>Bacteria</taxon>
        <taxon>Bacillati</taxon>
        <taxon>Bacillota</taxon>
        <taxon>Bacilli</taxon>
        <taxon>Bacillales</taxon>
        <taxon>Bacillaceae</taxon>
        <taxon>Bacillus</taxon>
    </lineage>
</organism>
<dbReference type="InterPro" id="IPR051465">
    <property type="entry name" value="Cell_Envelope_Struct_Comp"/>
</dbReference>
<keyword evidence="6" id="KW-1185">Reference proteome</keyword>
<dbReference type="PROSITE" id="PS51272">
    <property type="entry name" value="SLH"/>
    <property type="match status" value="3"/>
</dbReference>
<feature type="domain" description="SLH" evidence="4">
    <location>
        <begin position="637"/>
        <end position="700"/>
    </location>
</feature>
<feature type="chain" id="PRO_5039506728" description="SLH domain-containing protein" evidence="3">
    <location>
        <begin position="28"/>
        <end position="702"/>
    </location>
</feature>
<feature type="domain" description="SLH" evidence="4">
    <location>
        <begin position="504"/>
        <end position="567"/>
    </location>
</feature>
<dbReference type="HOGENOM" id="CLU_423266_0_0_9"/>
<dbReference type="KEGG" id="bif:N288_22205"/>
<proteinExistence type="predicted"/>
<feature type="compositionally biased region" description="Gly residues" evidence="2">
    <location>
        <begin position="267"/>
        <end position="276"/>
    </location>
</feature>
<evidence type="ECO:0000256" key="1">
    <source>
        <dbReference type="ARBA" id="ARBA00022729"/>
    </source>
</evidence>
<name>U5LHZ7_9BACI</name>
<evidence type="ECO:0000256" key="2">
    <source>
        <dbReference type="SAM" id="MobiDB-lite"/>
    </source>
</evidence>
<dbReference type="PATRIC" id="fig|1367477.3.peg.4432"/>
<dbReference type="OrthoDB" id="663332at2"/>
<dbReference type="InterPro" id="IPR001119">
    <property type="entry name" value="SLH_dom"/>
</dbReference>
<dbReference type="STRING" id="1367477.N288_22205"/>
<evidence type="ECO:0000256" key="3">
    <source>
        <dbReference type="SAM" id="SignalP"/>
    </source>
</evidence>
<dbReference type="RefSeq" id="WP_009792948.1">
    <property type="nucleotide sequence ID" value="NC_022524.1"/>
</dbReference>
<feature type="compositionally biased region" description="Polar residues" evidence="2">
    <location>
        <begin position="280"/>
        <end position="289"/>
    </location>
</feature>
<accession>U5LHZ7</accession>
<feature type="signal peptide" evidence="3">
    <location>
        <begin position="1"/>
        <end position="27"/>
    </location>
</feature>
<dbReference type="PANTHER" id="PTHR43308:SF5">
    <property type="entry name" value="S-LAYER PROTEIN _ PEPTIDOGLYCAN ENDO-BETA-N-ACETYLGLUCOSAMINIDASE"/>
    <property type="match status" value="1"/>
</dbReference>
<dbReference type="Pfam" id="PF00395">
    <property type="entry name" value="SLH"/>
    <property type="match status" value="3"/>
</dbReference>
<protein>
    <recommendedName>
        <fullName evidence="4">SLH domain-containing protein</fullName>
    </recommendedName>
</protein>
<dbReference type="Proteomes" id="UP000017805">
    <property type="component" value="Chromosome"/>
</dbReference>
<reference evidence="5 6" key="1">
    <citation type="submission" date="2013-07" db="EMBL/GenBank/DDBJ databases">
        <title>Complete genome sequence of Bacillus infantis NRRL B-14911 that has potential to induce cardiac disease by antigenic mimicry.</title>
        <authorList>
            <person name="Massilamany C."/>
            <person name="Smith T.P.L."/>
            <person name="Loy J.D."/>
            <person name="Barletta R."/>
            <person name="Reddy J."/>
        </authorList>
    </citation>
    <scope>NUCLEOTIDE SEQUENCE [LARGE SCALE GENOMIC DNA]</scope>
    <source>
        <strain evidence="5 6">NRRL B-14911</strain>
    </source>
</reference>
<dbReference type="AlphaFoldDB" id="U5LHZ7"/>
<evidence type="ECO:0000313" key="6">
    <source>
        <dbReference type="Proteomes" id="UP000017805"/>
    </source>
</evidence>
<keyword evidence="1 3" id="KW-0732">Signal</keyword>
<evidence type="ECO:0000313" key="5">
    <source>
        <dbReference type="EMBL" id="AGX06281.1"/>
    </source>
</evidence>
<feature type="domain" description="SLH" evidence="4">
    <location>
        <begin position="568"/>
        <end position="629"/>
    </location>
</feature>
<evidence type="ECO:0000259" key="4">
    <source>
        <dbReference type="PROSITE" id="PS51272"/>
    </source>
</evidence>
<sequence>MKKYPFSNKTVKAILAATIAFSPVVTTGIFTASEKVEAAEATSTDALNRMTLIYSNFSTEEKAVFNKAANGLSSFGAGDWTAVLTPATAQKINDQLGDLDAPLNKVTAEGIAKELSLLVFTANSANLDRQLNDFKESDEGRAFEEIVGTGSIDTVLEFLVDSEKLLWEKYLSKNLADLFEVILTGSIEGITAEIRDELLNSNTKYKELNNKLASKMGTSLEGIFDIKDNINNKLVSKSILSSNDLDTLRGAFIMAAKKAGNPNTPSSGGGIGGGGPVPTQPSNPGQNDVTLPADSSVIEKVTNSSGVTEVVTKVVPEKVQEIVAAITSEKSVVPITLESVGAGEDVKAEVPASLFSEALKKNVKAVVAVRTEEASYNLPVSEINVSALAKKLGVSESSLSLTVAVNVVDLSKVSGTVSKNSLKLASNVIEFSVQAVSGSKTETISVFGSYVERNIVGSKTFNAEKSVAVKLNDNGTFSAVPTLFDGKTATVKSLTNSKYTIVENDVTFPDVNNKSWAEEYIETLASKYIIKGKETGKYDPAEHMTRAQFAVLLVRALGLPGQAYDHTFKDVSGKEWFNKEGELMAAVKYGVIQGIGDGTFAPNEKITRAQAAAMIERAMNIKFLNYDKSQLDKSKKLSDFKDAKKVGAWAQKGVEAVYQAGIVSGKLDGNYDPNGYTQRDQMAKILANFLISANLMNDTINK</sequence>
<dbReference type="PANTHER" id="PTHR43308">
    <property type="entry name" value="OUTER MEMBRANE PROTEIN ALPHA-RELATED"/>
    <property type="match status" value="1"/>
</dbReference>
<feature type="region of interest" description="Disordered" evidence="2">
    <location>
        <begin position="259"/>
        <end position="291"/>
    </location>
</feature>
<dbReference type="EMBL" id="CP006643">
    <property type="protein sequence ID" value="AGX06281.1"/>
    <property type="molecule type" value="Genomic_DNA"/>
</dbReference>
<gene>
    <name evidence="5" type="ORF">N288_22205</name>
</gene>